<dbReference type="PROSITE" id="PS50910">
    <property type="entry name" value="HEPN"/>
    <property type="match status" value="1"/>
</dbReference>
<organism evidence="2 3">
    <name type="scientific">Candidatus Curtissbacteria bacterium RIFCSPLOWO2_01_FULL_42_26</name>
    <dbReference type="NCBI Taxonomy" id="1797729"/>
    <lineage>
        <taxon>Bacteria</taxon>
        <taxon>Candidatus Curtissiibacteriota</taxon>
    </lineage>
</organism>
<dbReference type="Pfam" id="PF05168">
    <property type="entry name" value="HEPN"/>
    <property type="match status" value="1"/>
</dbReference>
<dbReference type="SMART" id="SM00748">
    <property type="entry name" value="HEPN"/>
    <property type="match status" value="1"/>
</dbReference>
<protein>
    <recommendedName>
        <fullName evidence="1">HEPN domain-containing protein</fullName>
    </recommendedName>
</protein>
<dbReference type="EMBL" id="MFBS01000013">
    <property type="protein sequence ID" value="OGE10142.1"/>
    <property type="molecule type" value="Genomic_DNA"/>
</dbReference>
<evidence type="ECO:0000259" key="1">
    <source>
        <dbReference type="PROSITE" id="PS50910"/>
    </source>
</evidence>
<dbReference type="AlphaFoldDB" id="A0A1F5I197"/>
<evidence type="ECO:0000313" key="3">
    <source>
        <dbReference type="Proteomes" id="UP000179227"/>
    </source>
</evidence>
<dbReference type="SUPFAM" id="SSF81593">
    <property type="entry name" value="Nucleotidyltransferase substrate binding subunit/domain"/>
    <property type="match status" value="1"/>
</dbReference>
<feature type="domain" description="HEPN" evidence="1">
    <location>
        <begin position="10"/>
        <end position="118"/>
    </location>
</feature>
<dbReference type="InterPro" id="IPR007842">
    <property type="entry name" value="HEPN_dom"/>
</dbReference>
<dbReference type="Proteomes" id="UP000179227">
    <property type="component" value="Unassembled WGS sequence"/>
</dbReference>
<proteinExistence type="predicted"/>
<comment type="caution">
    <text evidence="2">The sequence shown here is derived from an EMBL/GenBank/DDBJ whole genome shotgun (WGS) entry which is preliminary data.</text>
</comment>
<gene>
    <name evidence="2" type="ORF">A3A60_00560</name>
</gene>
<reference evidence="2 3" key="1">
    <citation type="journal article" date="2016" name="Nat. Commun.">
        <title>Thousands of microbial genomes shed light on interconnected biogeochemical processes in an aquifer system.</title>
        <authorList>
            <person name="Anantharaman K."/>
            <person name="Brown C.T."/>
            <person name="Hug L.A."/>
            <person name="Sharon I."/>
            <person name="Castelle C.J."/>
            <person name="Probst A.J."/>
            <person name="Thomas B.C."/>
            <person name="Singh A."/>
            <person name="Wilkins M.J."/>
            <person name="Karaoz U."/>
            <person name="Brodie E.L."/>
            <person name="Williams K.H."/>
            <person name="Hubbard S.S."/>
            <person name="Banfield J.F."/>
        </authorList>
    </citation>
    <scope>NUCLEOTIDE SEQUENCE [LARGE SCALE GENOMIC DNA]</scope>
</reference>
<evidence type="ECO:0000313" key="2">
    <source>
        <dbReference type="EMBL" id="OGE10142.1"/>
    </source>
</evidence>
<dbReference type="STRING" id="1797729.A3A60_00560"/>
<accession>A0A1F5I197</accession>
<dbReference type="Gene3D" id="1.20.120.330">
    <property type="entry name" value="Nucleotidyltransferases domain 2"/>
    <property type="match status" value="1"/>
</dbReference>
<sequence length="128" mass="14593">MVKKAAEVWLEKAKDDLAWTRANIREKIWSGACFTAQQAAEKSLKAYLLSCRESAKKVHDLGSLLEICRKLDSEFEQLREACATLTDYYAPTRYPDVSEFMEFSEKKAQEALNFAESIVNFAEGKIND</sequence>
<name>A0A1F5I197_9BACT</name>